<dbReference type="Proteomes" id="UP000051221">
    <property type="component" value="Unassembled WGS sequence"/>
</dbReference>
<sequence length="80" mass="9068">MNSITKPKNITGERIKKTRLDKGLSQQDVERIATLRGMDLTRSKLAKIETGMIRVTDEILHNLAVVLNVNVNVFFNDSEE</sequence>
<dbReference type="EMBL" id="LKHS01000005">
    <property type="protein sequence ID" value="KQH86782.1"/>
    <property type="molecule type" value="Genomic_DNA"/>
</dbReference>
<dbReference type="PROSITE" id="PS50943">
    <property type="entry name" value="HTH_CROC1"/>
    <property type="match status" value="1"/>
</dbReference>
<dbReference type="InterPro" id="IPR001387">
    <property type="entry name" value="Cro/C1-type_HTH"/>
</dbReference>
<gene>
    <name evidence="2" type="ORF">AMR76_06775</name>
</gene>
<protein>
    <submittedName>
        <fullName evidence="2">Transcriptional regulator</fullName>
    </submittedName>
</protein>
<evidence type="ECO:0000259" key="1">
    <source>
        <dbReference type="PROSITE" id="PS50943"/>
    </source>
</evidence>
<evidence type="ECO:0000313" key="3">
    <source>
        <dbReference type="Proteomes" id="UP000051221"/>
    </source>
</evidence>
<comment type="caution">
    <text evidence="2">The sequence shown here is derived from an EMBL/GenBank/DDBJ whole genome shotgun (WGS) entry which is preliminary data.</text>
</comment>
<organism evidence="2 3">
    <name type="scientific">Vibrio furnissii</name>
    <dbReference type="NCBI Taxonomy" id="29494"/>
    <lineage>
        <taxon>Bacteria</taxon>
        <taxon>Pseudomonadati</taxon>
        <taxon>Pseudomonadota</taxon>
        <taxon>Gammaproteobacteria</taxon>
        <taxon>Vibrionales</taxon>
        <taxon>Vibrionaceae</taxon>
        <taxon>Vibrio</taxon>
    </lineage>
</organism>
<dbReference type="AlphaFoldDB" id="A0A0Q2RRR3"/>
<dbReference type="CDD" id="cd00093">
    <property type="entry name" value="HTH_XRE"/>
    <property type="match status" value="1"/>
</dbReference>
<feature type="domain" description="HTH cro/C1-type" evidence="1">
    <location>
        <begin position="15"/>
        <end position="74"/>
    </location>
</feature>
<proteinExistence type="predicted"/>
<dbReference type="Pfam" id="PF01381">
    <property type="entry name" value="HTH_3"/>
    <property type="match status" value="1"/>
</dbReference>
<dbReference type="InterPro" id="IPR010982">
    <property type="entry name" value="Lambda_DNA-bd_dom_sf"/>
</dbReference>
<reference evidence="2 3" key="1">
    <citation type="submission" date="2015-08" db="EMBL/GenBank/DDBJ databases">
        <title>Antibacterial properties of a collection of Vibrionaceae strains.</title>
        <authorList>
            <person name="Giubergia S."/>
        </authorList>
    </citation>
    <scope>NUCLEOTIDE SEQUENCE [LARGE SCALE GENOMIC DNA]</scope>
    <source>
        <strain evidence="2 3">S0821</strain>
    </source>
</reference>
<dbReference type="Gene3D" id="1.10.260.40">
    <property type="entry name" value="lambda repressor-like DNA-binding domains"/>
    <property type="match status" value="1"/>
</dbReference>
<accession>A0A0Q2RRR3</accession>
<dbReference type="SUPFAM" id="SSF47413">
    <property type="entry name" value="lambda repressor-like DNA-binding domains"/>
    <property type="match status" value="1"/>
</dbReference>
<dbReference type="GO" id="GO:0003677">
    <property type="term" value="F:DNA binding"/>
    <property type="evidence" value="ECO:0007669"/>
    <property type="project" value="InterPro"/>
</dbReference>
<keyword evidence="3" id="KW-1185">Reference proteome</keyword>
<evidence type="ECO:0000313" key="2">
    <source>
        <dbReference type="EMBL" id="KQH86782.1"/>
    </source>
</evidence>
<name>A0A0Q2RRR3_VIBFU</name>
<dbReference type="InParanoid" id="A0A0Q2RRR3"/>